<comment type="catalytic activity">
    <reaction evidence="10 11">
        <text>L-serine = pyruvate + NH4(+)</text>
        <dbReference type="Rhea" id="RHEA:19169"/>
        <dbReference type="ChEBI" id="CHEBI:15361"/>
        <dbReference type="ChEBI" id="CHEBI:28938"/>
        <dbReference type="ChEBI" id="CHEBI:33384"/>
        <dbReference type="EC" id="4.3.1.17"/>
    </reaction>
</comment>
<dbReference type="PANTHER" id="PTHR30182:SF1">
    <property type="entry name" value="L-SERINE DEHYDRATASE 1"/>
    <property type="match status" value="1"/>
</dbReference>
<evidence type="ECO:0000256" key="9">
    <source>
        <dbReference type="ARBA" id="ARBA00023239"/>
    </source>
</evidence>
<evidence type="ECO:0000313" key="14">
    <source>
        <dbReference type="EMBL" id="CUX82938.1"/>
    </source>
</evidence>
<dbReference type="Pfam" id="PF03313">
    <property type="entry name" value="SDH_alpha"/>
    <property type="match status" value="1"/>
</dbReference>
<reference evidence="15 16" key="1">
    <citation type="submission" date="2015-09" db="EMBL/GenBank/DDBJ databases">
        <title>Identification and resolution of microdiversity through metagenomic sequencing of parallel consortia.</title>
        <authorList>
            <person name="Nelson W.C."/>
            <person name="Romine M.F."/>
            <person name="Lindemann S.R."/>
        </authorList>
    </citation>
    <scope>NUCLEOTIDE SEQUENCE [LARGE SCALE GENOMIC DNA]</scope>
    <source>
        <strain evidence="15">HL-91</strain>
    </source>
</reference>
<evidence type="ECO:0000256" key="11">
    <source>
        <dbReference type="RuleBase" id="RU366059"/>
    </source>
</evidence>
<name>A0A0P7W4K5_9RHOB</name>
<dbReference type="Proteomes" id="UP000050413">
    <property type="component" value="Unassembled WGS sequence"/>
</dbReference>
<keyword evidence="17" id="KW-1185">Reference proteome</keyword>
<dbReference type="EMBL" id="FBYC01000004">
    <property type="protein sequence ID" value="CUX82938.1"/>
    <property type="molecule type" value="Genomic_DNA"/>
</dbReference>
<dbReference type="Gene3D" id="3.30.1330.90">
    <property type="entry name" value="D-3-phosphoglycerate dehydrogenase, domain 3"/>
    <property type="match status" value="1"/>
</dbReference>
<evidence type="ECO:0000256" key="8">
    <source>
        <dbReference type="ARBA" id="ARBA00023014"/>
    </source>
</evidence>
<dbReference type="EC" id="4.3.1.17" evidence="11"/>
<comment type="similarity">
    <text evidence="3 11">Belongs to the iron-sulfur dependent L-serine dehydratase family.</text>
</comment>
<dbReference type="GO" id="GO:0003941">
    <property type="term" value="F:L-serine ammonia-lyase activity"/>
    <property type="evidence" value="ECO:0007669"/>
    <property type="project" value="UniProtKB-UniRule"/>
</dbReference>
<dbReference type="RefSeq" id="WP_072246756.1">
    <property type="nucleotide sequence ID" value="NZ_FBYC01000004.1"/>
</dbReference>
<accession>A0A0P7W4K5</accession>
<dbReference type="GO" id="GO:0051539">
    <property type="term" value="F:4 iron, 4 sulfur cluster binding"/>
    <property type="evidence" value="ECO:0007669"/>
    <property type="project" value="UniProtKB-UniRule"/>
</dbReference>
<dbReference type="InterPro" id="IPR004644">
    <property type="entry name" value="Fe-S_L-Ser_mono"/>
</dbReference>
<feature type="domain" description="Serine dehydratase-like alpha subunit" evidence="12">
    <location>
        <begin position="186"/>
        <end position="450"/>
    </location>
</feature>
<dbReference type="AlphaFoldDB" id="A0A0P7W4K5"/>
<dbReference type="Pfam" id="PF03315">
    <property type="entry name" value="SDH_beta"/>
    <property type="match status" value="1"/>
</dbReference>
<evidence type="ECO:0000256" key="4">
    <source>
        <dbReference type="ARBA" id="ARBA00022432"/>
    </source>
</evidence>
<reference evidence="14 17" key="2">
    <citation type="submission" date="2016-01" db="EMBL/GenBank/DDBJ databases">
        <authorList>
            <person name="Varghese N."/>
        </authorList>
    </citation>
    <scope>NUCLEOTIDE SEQUENCE [LARGE SCALE GENOMIC DNA]</scope>
    <source>
        <strain evidence="14 17">HL-91</strain>
    </source>
</reference>
<dbReference type="GO" id="GO:0006094">
    <property type="term" value="P:gluconeogenesis"/>
    <property type="evidence" value="ECO:0007669"/>
    <property type="project" value="UniProtKB-KW"/>
</dbReference>
<evidence type="ECO:0000256" key="6">
    <source>
        <dbReference type="ARBA" id="ARBA00022723"/>
    </source>
</evidence>
<dbReference type="SUPFAM" id="SSF143548">
    <property type="entry name" value="Serine metabolism enzymes domain"/>
    <property type="match status" value="1"/>
</dbReference>
<evidence type="ECO:0000256" key="10">
    <source>
        <dbReference type="ARBA" id="ARBA00049406"/>
    </source>
</evidence>
<dbReference type="EMBL" id="LJSG01000013">
    <property type="protein sequence ID" value="KPP91548.1"/>
    <property type="molecule type" value="Genomic_DNA"/>
</dbReference>
<keyword evidence="8 11" id="KW-0411">Iron-sulfur</keyword>
<organism evidence="15 16">
    <name type="scientific">Roseibaca calidilacus</name>
    <dbReference type="NCBI Taxonomy" id="1666912"/>
    <lineage>
        <taxon>Bacteria</taxon>
        <taxon>Pseudomonadati</taxon>
        <taxon>Pseudomonadota</taxon>
        <taxon>Alphaproteobacteria</taxon>
        <taxon>Rhodobacterales</taxon>
        <taxon>Paracoccaceae</taxon>
        <taxon>Roseinatronobacter</taxon>
    </lineage>
</organism>
<evidence type="ECO:0000259" key="13">
    <source>
        <dbReference type="Pfam" id="PF03315"/>
    </source>
</evidence>
<dbReference type="Proteomes" id="UP000182045">
    <property type="component" value="Unassembled WGS sequence"/>
</dbReference>
<proteinExistence type="inferred from homology"/>
<evidence type="ECO:0000256" key="7">
    <source>
        <dbReference type="ARBA" id="ARBA00023004"/>
    </source>
</evidence>
<evidence type="ECO:0000256" key="5">
    <source>
        <dbReference type="ARBA" id="ARBA00022485"/>
    </source>
</evidence>
<dbReference type="InterPro" id="IPR029009">
    <property type="entry name" value="ASB_dom_sf"/>
</dbReference>
<evidence type="ECO:0000313" key="17">
    <source>
        <dbReference type="Proteomes" id="UP000182045"/>
    </source>
</evidence>
<keyword evidence="4 11" id="KW-0312">Gluconeogenesis</keyword>
<evidence type="ECO:0000256" key="1">
    <source>
        <dbReference type="ARBA" id="ARBA00001966"/>
    </source>
</evidence>
<evidence type="ECO:0000259" key="12">
    <source>
        <dbReference type="Pfam" id="PF03313"/>
    </source>
</evidence>
<sequence length="456" mass="47397">MFLSVFDMFKIGIGPSSSHTMGPMVAAARFLDHLRGLPFAVSGLKASLHGSLAFTGVGHATDRAVILGLAGFIPSAYDATRAKTELAHIKAEHTVEVDGLGTLRFDPATDLMFDYGPPLPGHANGLRLMATDAQGDIIAQETYYSIGGGFVVTEAELGAKPPAPAAAFPHPFATAAEMLEMARASGKSIAQMKRANELAMMGPTTLDDGLRRIWAVMRACIDRGLETDGTLPGGLNVKRRAKAIREALERERGLNLTAPHVINDWISTYAMAVNEENAAGGQVVTAPTNGAAGVVPATIRYWLDHVPGASEARVGEFLLTAAAIGGLVKHNASISGAECGCQAEVGAASAMAAAGLAAVLGGTPEQVENAAEIALEHHLGMTCDPVKGLVQVPCIERNGLGAIKAVSAASLALRGDGTHFMPLDNCIEAMRQTGADMSEKYKETALGGLAVNIPNC</sequence>
<dbReference type="FunFam" id="3.30.1330.90:FF:000001">
    <property type="entry name" value="L-serine ammonia-lyase 1"/>
    <property type="match status" value="1"/>
</dbReference>
<dbReference type="GO" id="GO:0046872">
    <property type="term" value="F:metal ion binding"/>
    <property type="evidence" value="ECO:0007669"/>
    <property type="project" value="UniProtKB-KW"/>
</dbReference>
<dbReference type="NCBIfam" id="TIGR00720">
    <property type="entry name" value="sda_mono"/>
    <property type="match status" value="1"/>
</dbReference>
<comment type="cofactor">
    <cofactor evidence="1 11">
        <name>[4Fe-4S] cluster</name>
        <dbReference type="ChEBI" id="CHEBI:49883"/>
    </cofactor>
</comment>
<feature type="domain" description="Serine dehydratase beta chain" evidence="13">
    <location>
        <begin position="4"/>
        <end position="155"/>
    </location>
</feature>
<evidence type="ECO:0000256" key="2">
    <source>
        <dbReference type="ARBA" id="ARBA00004742"/>
    </source>
</evidence>
<keyword evidence="7 11" id="KW-0408">Iron</keyword>
<comment type="pathway">
    <text evidence="2">Carbohydrate biosynthesis; gluconeogenesis.</text>
</comment>
<keyword evidence="6 11" id="KW-0479">Metal-binding</keyword>
<dbReference type="InterPro" id="IPR051318">
    <property type="entry name" value="Fe-S_L-Ser"/>
</dbReference>
<protein>
    <recommendedName>
        <fullName evidence="11">L-serine dehydratase</fullName>
        <ecNumber evidence="11">4.3.1.17</ecNumber>
    </recommendedName>
</protein>
<keyword evidence="5 11" id="KW-0004">4Fe-4S</keyword>
<evidence type="ECO:0000256" key="3">
    <source>
        <dbReference type="ARBA" id="ARBA00008636"/>
    </source>
</evidence>
<comment type="caution">
    <text evidence="15">The sequence shown here is derived from an EMBL/GenBank/DDBJ whole genome shotgun (WGS) entry which is preliminary data.</text>
</comment>
<dbReference type="InterPro" id="IPR005131">
    <property type="entry name" value="Ser_deHydtase_bsu"/>
</dbReference>
<dbReference type="InterPro" id="IPR005130">
    <property type="entry name" value="Ser_deHydtase-like_asu"/>
</dbReference>
<dbReference type="OrthoDB" id="9805537at2"/>
<dbReference type="PANTHER" id="PTHR30182">
    <property type="entry name" value="L-SERINE DEHYDRATASE"/>
    <property type="match status" value="1"/>
</dbReference>
<evidence type="ECO:0000313" key="15">
    <source>
        <dbReference type="EMBL" id="KPP91548.1"/>
    </source>
</evidence>
<keyword evidence="9 11" id="KW-0456">Lyase</keyword>
<gene>
    <name evidence="15" type="primary">sdaA</name>
    <name evidence="14" type="ORF">Ga0058931_2673</name>
    <name evidence="15" type="ORF">HLUCCA05_00130</name>
</gene>
<dbReference type="PATRIC" id="fig|1666912.4.peg.1166"/>
<dbReference type="STRING" id="1666912.Ga0058931_2673"/>
<evidence type="ECO:0000313" key="16">
    <source>
        <dbReference type="Proteomes" id="UP000050413"/>
    </source>
</evidence>
<dbReference type="GO" id="GO:0009063">
    <property type="term" value="P:amino acid catabolic process"/>
    <property type="evidence" value="ECO:0007669"/>
    <property type="project" value="UniProtKB-ARBA"/>
</dbReference>